<reference evidence="5 6" key="1">
    <citation type="submission" date="2019-11" db="EMBL/GenBank/DDBJ databases">
        <authorList>
            <person name="Dong K."/>
        </authorList>
    </citation>
    <scope>NUCLEOTIDE SEQUENCE [LARGE SCALE GENOMIC DNA]</scope>
    <source>
        <strain evidence="5 6">NBRC 112902</strain>
    </source>
</reference>
<proteinExistence type="inferred from homology"/>
<keyword evidence="6" id="KW-1185">Reference proteome</keyword>
<dbReference type="Pfam" id="PF17482">
    <property type="entry name" value="Phage_sheath_1C"/>
    <property type="match status" value="1"/>
</dbReference>
<comment type="caution">
    <text evidence="5">The sequence shown here is derived from an EMBL/GenBank/DDBJ whole genome shotgun (WGS) entry which is preliminary data.</text>
</comment>
<dbReference type="Pfam" id="PF04984">
    <property type="entry name" value="Phage_sheath_1"/>
    <property type="match status" value="1"/>
</dbReference>
<dbReference type="OrthoDB" id="9767864at2"/>
<dbReference type="Gene3D" id="3.40.50.11780">
    <property type="match status" value="1"/>
</dbReference>
<gene>
    <name evidence="5" type="ORF">GL300_15645</name>
</gene>
<dbReference type="Pfam" id="PF22671">
    <property type="entry name" value="Gp18_domIII_N"/>
    <property type="match status" value="1"/>
</dbReference>
<dbReference type="PANTHER" id="PTHR35861:SF1">
    <property type="entry name" value="PHAGE TAIL SHEATH PROTEIN"/>
    <property type="match status" value="1"/>
</dbReference>
<dbReference type="InterPro" id="IPR052042">
    <property type="entry name" value="Tail_sheath_structural"/>
</dbReference>
<sequence length="476" mass="49532">MPETFLHGVEVIEIDTGPRPIRTVRSSVIGIVGTAPDADPATFPLDTPVLIAGSRAEAAKLDMTEAQTGEGTLPAALDGILDQIGAVVIVVRVEEGTTEAETLANILGGVNAINGQYEGVHALLSAESVVGYSPRILCVPGFTHQRSANGITGVTITAGGSGYTNGTHRLTVTGTGSGAAIDATIAGGSVTAVTVVNPGSGYTSAPTFALPAGAGAGTGATFTSTRGTVGNAVMAELVGIAERLRAVIIADGPNTTDAAAIAYGGDFGSPRVYVVDPWVLVADSAGALTSEPASARVAGLIAKIDNDRGFWWSPSNQVINGIVGTVRAVDFKLGDANARANLLNEQNIATIIRQDGFRLWGNRTLSSDAKWAFLSLRRTADMLNDSILKAHLWAVDPNITKNYLREVEEGVNAYIRQLVAQGALIGGRCWADPDLNTAAAIADGKVFFNFDFTAPYPAEHITFRSILTTDYLEELV</sequence>
<dbReference type="RefSeq" id="WP_155040587.1">
    <property type="nucleotide sequence ID" value="NZ_WMIG01000009.1"/>
</dbReference>
<comment type="similarity">
    <text evidence="1">Belongs to the myoviridae tail sheath protein family.</text>
</comment>
<evidence type="ECO:0000259" key="2">
    <source>
        <dbReference type="Pfam" id="PF04984"/>
    </source>
</evidence>
<dbReference type="InterPro" id="IPR054564">
    <property type="entry name" value="Gp18_domIII_N"/>
</dbReference>
<name>A0A844HNM1_9RHOB</name>
<dbReference type="InterPro" id="IPR020287">
    <property type="entry name" value="Tail_sheath_C"/>
</dbReference>
<protein>
    <submittedName>
        <fullName evidence="5">Phage tail protein</fullName>
    </submittedName>
</protein>
<dbReference type="AlphaFoldDB" id="A0A844HNM1"/>
<evidence type="ECO:0000259" key="3">
    <source>
        <dbReference type="Pfam" id="PF17482"/>
    </source>
</evidence>
<dbReference type="PANTHER" id="PTHR35861">
    <property type="match status" value="1"/>
</dbReference>
<feature type="domain" description="Tail sheath protein Gp18-like" evidence="4">
    <location>
        <begin position="28"/>
        <end position="93"/>
    </location>
</feature>
<evidence type="ECO:0000313" key="6">
    <source>
        <dbReference type="Proteomes" id="UP000449846"/>
    </source>
</evidence>
<evidence type="ECO:0000313" key="5">
    <source>
        <dbReference type="EMBL" id="MTH60648.1"/>
    </source>
</evidence>
<evidence type="ECO:0000259" key="4">
    <source>
        <dbReference type="Pfam" id="PF22671"/>
    </source>
</evidence>
<accession>A0A844HNM1</accession>
<evidence type="ECO:0000256" key="1">
    <source>
        <dbReference type="ARBA" id="ARBA00008005"/>
    </source>
</evidence>
<feature type="domain" description="Tail sheath protein C-terminal" evidence="3">
    <location>
        <begin position="366"/>
        <end position="465"/>
    </location>
</feature>
<dbReference type="EMBL" id="WMIG01000009">
    <property type="protein sequence ID" value="MTH60648.1"/>
    <property type="molecule type" value="Genomic_DNA"/>
</dbReference>
<dbReference type="Proteomes" id="UP000449846">
    <property type="component" value="Unassembled WGS sequence"/>
</dbReference>
<feature type="domain" description="Tail sheath protein subtilisin-like" evidence="2">
    <location>
        <begin position="231"/>
        <end position="365"/>
    </location>
</feature>
<dbReference type="InterPro" id="IPR035089">
    <property type="entry name" value="Phage_sheath_subtilisin"/>
</dbReference>
<organism evidence="5 6">
    <name type="scientific">Paracoccus litorisediminis</name>
    <dbReference type="NCBI Taxonomy" id="2006130"/>
    <lineage>
        <taxon>Bacteria</taxon>
        <taxon>Pseudomonadati</taxon>
        <taxon>Pseudomonadota</taxon>
        <taxon>Alphaproteobacteria</taxon>
        <taxon>Rhodobacterales</taxon>
        <taxon>Paracoccaceae</taxon>
        <taxon>Paracoccus</taxon>
    </lineage>
</organism>